<dbReference type="EMBL" id="JADILZ010000095">
    <property type="protein sequence ID" value="MBO8479186.1"/>
    <property type="molecule type" value="Genomic_DNA"/>
</dbReference>
<evidence type="ECO:0000256" key="2">
    <source>
        <dbReference type="ARBA" id="ARBA00022694"/>
    </source>
</evidence>
<dbReference type="EC" id="3.1.26.11" evidence="8"/>
<keyword evidence="4 8" id="KW-0479">Metal-binding</keyword>
<protein>
    <recommendedName>
        <fullName evidence="8">Ribonuclease Z</fullName>
        <shortName evidence="8">RNase Z</shortName>
        <ecNumber evidence="8">3.1.26.11</ecNumber>
    </recommendedName>
    <alternativeName>
        <fullName evidence="8">tRNA 3 endonuclease</fullName>
    </alternativeName>
    <alternativeName>
        <fullName evidence="8">tRNase Z</fullName>
    </alternativeName>
</protein>
<dbReference type="InterPro" id="IPR013471">
    <property type="entry name" value="RNase_Z/BN"/>
</dbReference>
<comment type="caution">
    <text evidence="10">The sequence shown here is derived from an EMBL/GenBank/DDBJ whole genome shotgun (WGS) entry which is preliminary data.</text>
</comment>
<feature type="binding site" evidence="8">
    <location>
        <position position="67"/>
    </location>
    <ligand>
        <name>Zn(2+)</name>
        <dbReference type="ChEBI" id="CHEBI:29105"/>
        <label>2</label>
        <note>catalytic</note>
    </ligand>
</feature>
<evidence type="ECO:0000256" key="8">
    <source>
        <dbReference type="HAMAP-Rule" id="MF_01818"/>
    </source>
</evidence>
<evidence type="ECO:0000256" key="6">
    <source>
        <dbReference type="ARBA" id="ARBA00022801"/>
    </source>
</evidence>
<feature type="active site" description="Proton acceptor" evidence="8">
    <location>
        <position position="66"/>
    </location>
</feature>
<reference evidence="10" key="2">
    <citation type="journal article" date="2021" name="PeerJ">
        <title>Extensive microbial diversity within the chicken gut microbiome revealed by metagenomics and culture.</title>
        <authorList>
            <person name="Gilroy R."/>
            <person name="Ravi A."/>
            <person name="Getino M."/>
            <person name="Pursley I."/>
            <person name="Horton D.L."/>
            <person name="Alikhan N.F."/>
            <person name="Baker D."/>
            <person name="Gharbi K."/>
            <person name="Hall N."/>
            <person name="Watson M."/>
            <person name="Adriaenssens E.M."/>
            <person name="Foster-Nyarko E."/>
            <person name="Jarju S."/>
            <person name="Secka A."/>
            <person name="Antonio M."/>
            <person name="Oren A."/>
            <person name="Chaudhuri R.R."/>
            <person name="La Ragione R."/>
            <person name="Hildebrand F."/>
            <person name="Pallen M.J."/>
        </authorList>
    </citation>
    <scope>NUCLEOTIDE SEQUENCE</scope>
    <source>
        <strain evidence="10">2478</strain>
    </source>
</reference>
<comment type="catalytic activity">
    <reaction evidence="8">
        <text>Endonucleolytic cleavage of RNA, removing extra 3' nucleotides from tRNA precursor, generating 3' termini of tRNAs. A 3'-hydroxy group is left at the tRNA terminus and a 5'-phosphoryl group is left at the trailer molecule.</text>
        <dbReference type="EC" id="3.1.26.11"/>
    </reaction>
</comment>
<keyword evidence="7 8" id="KW-0862">Zinc</keyword>
<evidence type="ECO:0000256" key="5">
    <source>
        <dbReference type="ARBA" id="ARBA00022759"/>
    </source>
</evidence>
<comment type="similarity">
    <text evidence="8">Belongs to the RNase Z family.</text>
</comment>
<evidence type="ECO:0000256" key="3">
    <source>
        <dbReference type="ARBA" id="ARBA00022722"/>
    </source>
</evidence>
<dbReference type="Gene3D" id="3.60.15.10">
    <property type="entry name" value="Ribonuclease Z/Hydroxyacylglutathione hydrolase-like"/>
    <property type="match status" value="1"/>
</dbReference>
<dbReference type="GO" id="GO:0008270">
    <property type="term" value="F:zinc ion binding"/>
    <property type="evidence" value="ECO:0007669"/>
    <property type="project" value="UniProtKB-UniRule"/>
</dbReference>
<feature type="binding site" evidence="8">
    <location>
        <position position="290"/>
    </location>
    <ligand>
        <name>Zn(2+)</name>
        <dbReference type="ChEBI" id="CHEBI:29105"/>
        <label>2</label>
        <note>catalytic</note>
    </ligand>
</feature>
<dbReference type="CDD" id="cd07717">
    <property type="entry name" value="RNaseZ_ZiPD-like_MBL-fold"/>
    <property type="match status" value="1"/>
</dbReference>
<name>A0A9D9IWA9_9BACT</name>
<dbReference type="Pfam" id="PF12706">
    <property type="entry name" value="Lactamase_B_2"/>
    <property type="match status" value="1"/>
</dbReference>
<accession>A0A9D9IWA9</accession>
<feature type="binding site" evidence="8">
    <location>
        <position position="66"/>
    </location>
    <ligand>
        <name>Zn(2+)</name>
        <dbReference type="ChEBI" id="CHEBI:29105"/>
        <label>2</label>
        <note>catalytic</note>
    </ligand>
</feature>
<evidence type="ECO:0000256" key="1">
    <source>
        <dbReference type="ARBA" id="ARBA00011738"/>
    </source>
</evidence>
<feature type="binding site" evidence="8">
    <location>
        <position position="62"/>
    </location>
    <ligand>
        <name>Zn(2+)</name>
        <dbReference type="ChEBI" id="CHEBI:29105"/>
        <label>1</label>
        <note>catalytic</note>
    </ligand>
</feature>
<dbReference type="PANTHER" id="PTHR46018">
    <property type="entry name" value="ZINC PHOSPHODIESTERASE ELAC PROTEIN 1"/>
    <property type="match status" value="1"/>
</dbReference>
<evidence type="ECO:0000313" key="10">
    <source>
        <dbReference type="EMBL" id="MBO8479186.1"/>
    </source>
</evidence>
<evidence type="ECO:0000256" key="4">
    <source>
        <dbReference type="ARBA" id="ARBA00022723"/>
    </source>
</evidence>
<dbReference type="InterPro" id="IPR001279">
    <property type="entry name" value="Metallo-B-lactamas"/>
</dbReference>
<organism evidence="10 11">
    <name type="scientific">Candidatus Cryptobacteroides excrementipullorum</name>
    <dbReference type="NCBI Taxonomy" id="2840761"/>
    <lineage>
        <taxon>Bacteria</taxon>
        <taxon>Pseudomonadati</taxon>
        <taxon>Bacteroidota</taxon>
        <taxon>Bacteroidia</taxon>
        <taxon>Bacteroidales</taxon>
        <taxon>Candidatus Cryptobacteroides</taxon>
    </lineage>
</organism>
<feature type="binding site" evidence="8">
    <location>
        <position position="232"/>
    </location>
    <ligand>
        <name>Zn(2+)</name>
        <dbReference type="ChEBI" id="CHEBI:29105"/>
        <label>2</label>
        <note>catalytic</note>
    </ligand>
</feature>
<gene>
    <name evidence="8" type="primary">rnz</name>
    <name evidence="10" type="ORF">IAB80_09925</name>
</gene>
<dbReference type="SUPFAM" id="SSF56281">
    <property type="entry name" value="Metallo-hydrolase/oxidoreductase"/>
    <property type="match status" value="1"/>
</dbReference>
<proteinExistence type="inferred from homology"/>
<evidence type="ECO:0000313" key="11">
    <source>
        <dbReference type="Proteomes" id="UP000823771"/>
    </source>
</evidence>
<dbReference type="InterPro" id="IPR036866">
    <property type="entry name" value="RibonucZ/Hydroxyglut_hydro"/>
</dbReference>
<reference evidence="10" key="1">
    <citation type="submission" date="2020-10" db="EMBL/GenBank/DDBJ databases">
        <authorList>
            <person name="Gilroy R."/>
        </authorList>
    </citation>
    <scope>NUCLEOTIDE SEQUENCE</scope>
    <source>
        <strain evidence="10">2478</strain>
    </source>
</reference>
<dbReference type="AlphaFoldDB" id="A0A9D9IWA9"/>
<comment type="subunit">
    <text evidence="1 8">Homodimer.</text>
</comment>
<feature type="binding site" evidence="8">
    <location>
        <position position="142"/>
    </location>
    <ligand>
        <name>Zn(2+)</name>
        <dbReference type="ChEBI" id="CHEBI:29105"/>
        <label>1</label>
        <note>catalytic</note>
    </ligand>
</feature>
<keyword evidence="6 8" id="KW-0378">Hydrolase</keyword>
<keyword evidence="5 8" id="KW-0255">Endonuclease</keyword>
<dbReference type="Proteomes" id="UP000823771">
    <property type="component" value="Unassembled WGS sequence"/>
</dbReference>
<comment type="cofactor">
    <cofactor evidence="8">
        <name>Zn(2+)</name>
        <dbReference type="ChEBI" id="CHEBI:29105"/>
    </cofactor>
    <text evidence="8">Binds 2 Zn(2+) ions.</text>
</comment>
<feature type="domain" description="Metallo-beta-lactamase" evidence="9">
    <location>
        <begin position="225"/>
        <end position="291"/>
    </location>
</feature>
<dbReference type="PANTHER" id="PTHR46018:SF2">
    <property type="entry name" value="ZINC PHOSPHODIESTERASE ELAC PROTEIN 1"/>
    <property type="match status" value="1"/>
</dbReference>
<dbReference type="GO" id="GO:0042781">
    <property type="term" value="F:3'-tRNA processing endoribonuclease activity"/>
    <property type="evidence" value="ECO:0007669"/>
    <property type="project" value="UniProtKB-UniRule"/>
</dbReference>
<dbReference type="Pfam" id="PF23023">
    <property type="entry name" value="Anti-Pycsar_Apyc1"/>
    <property type="match status" value="1"/>
</dbReference>
<comment type="function">
    <text evidence="8">Zinc phosphodiesterase, which displays some tRNA 3'-processing endonuclease activity. Probably involved in tRNA maturation, by removing a 3'-trailer from precursor tRNA.</text>
</comment>
<keyword evidence="3 8" id="KW-0540">Nuclease</keyword>
<evidence type="ECO:0000256" key="7">
    <source>
        <dbReference type="ARBA" id="ARBA00022833"/>
    </source>
</evidence>
<feature type="binding site" evidence="8">
    <location>
        <position position="232"/>
    </location>
    <ligand>
        <name>Zn(2+)</name>
        <dbReference type="ChEBI" id="CHEBI:29105"/>
        <label>1</label>
        <note>catalytic</note>
    </ligand>
</feature>
<sequence length="331" mass="36860">MNFTLNILGTASALPTSDRYSSAHVLDVHGRLFLIDCGEGTQMQMRRMGIPFMKVDTVCLSHIHGDHIFGIFGLLSTMGMLGRTACLNIFAPASFGAVLSFFLSTFGEGLRFRIEHHVLDSQEPEVIFQTRTTELLSFPLRHRIETYGFMVREKEPAFNVRKECIRKYGLSLAEIGTLKRGEDVVRPAGVDAGFSMEDGFVRHSGTGEPLVIPVSEAAYRPFRPRSYAYCSDTAPFPELAGWVRGVDLLYHEATYPSEMKDLAEKTFHSTTEDAARCALEAGAGRLVIGHYSSRFRDLAPFLEQTRAIFPESSLAHEGDVIEILLERAGKQ</sequence>
<keyword evidence="2 8" id="KW-0819">tRNA processing</keyword>
<evidence type="ECO:0000259" key="9">
    <source>
        <dbReference type="Pfam" id="PF12706"/>
    </source>
</evidence>
<feature type="binding site" evidence="8">
    <location>
        <position position="64"/>
    </location>
    <ligand>
        <name>Zn(2+)</name>
        <dbReference type="ChEBI" id="CHEBI:29105"/>
        <label>1</label>
        <note>catalytic</note>
    </ligand>
</feature>
<dbReference type="HAMAP" id="MF_01818">
    <property type="entry name" value="RNase_Z_BN"/>
    <property type="match status" value="1"/>
</dbReference>